<protein>
    <recommendedName>
        <fullName evidence="1">AAA+ ATPase domain-containing protein</fullName>
    </recommendedName>
</protein>
<feature type="domain" description="AAA+ ATPase" evidence="1">
    <location>
        <begin position="222"/>
        <end position="354"/>
    </location>
</feature>
<dbReference type="OrthoDB" id="7438987at2"/>
<dbReference type="STRING" id="1579316.RC74_12200"/>
<dbReference type="SMART" id="SM00382">
    <property type="entry name" value="AAA"/>
    <property type="match status" value="1"/>
</dbReference>
<dbReference type="RefSeq" id="WP_052275160.1">
    <property type="nucleotide sequence ID" value="NZ_CP014327.1"/>
</dbReference>
<gene>
    <name evidence="2" type="ORF">RC74_12200</name>
</gene>
<evidence type="ECO:0000313" key="2">
    <source>
        <dbReference type="EMBL" id="AML51926.1"/>
    </source>
</evidence>
<sequence length="451" mass="48390">MNSHSGPRPDTDIDAALTAEMNRVEALMQAVSRHRGGKSMGAAPRSALAAAQAAVAIHRQSGVFADLTAKAPCVDPDLALDCLMIVALTIIRPSKAWSLQALIPGGSADFAMTQGLIHELLMPDDDHEGRLSRALAPHGDLICNGLLRAEGAGPTRQLRPGFALARFIAGSEAALTPPDGVRLVFQPGDPVQKMFLSPRIGQRLAELESLVRLLASRDTGMAGPSALFTGGPGTGKSLAVLHMAHRLKRPLYQVDLGRVVSKWIGETERNLSRVFGEMSGTAGCILIDEADALLGKRVEVKESRDQHANVTVSHLLSLLERHRGPVFLTSNLRGNLDPAYIRRFACVVDFHRPTKSVRQQIWGHALARAAPDLDSAICSDLVTQSAPIEMSAAEISNAAVVAVALSEYQRHDLTASDLARAIMLEKTKGGMTFSREDLGPLAAFWYPEDPV</sequence>
<organism evidence="2 3">
    <name type="scientific">Falsihalocynthiibacter arcticus</name>
    <dbReference type="NCBI Taxonomy" id="1579316"/>
    <lineage>
        <taxon>Bacteria</taxon>
        <taxon>Pseudomonadati</taxon>
        <taxon>Pseudomonadota</taxon>
        <taxon>Alphaproteobacteria</taxon>
        <taxon>Rhodobacterales</taxon>
        <taxon>Roseobacteraceae</taxon>
        <taxon>Falsihalocynthiibacter</taxon>
    </lineage>
</organism>
<dbReference type="GO" id="GO:0005524">
    <property type="term" value="F:ATP binding"/>
    <property type="evidence" value="ECO:0007669"/>
    <property type="project" value="InterPro"/>
</dbReference>
<dbReference type="Proteomes" id="UP000070371">
    <property type="component" value="Chromosome"/>
</dbReference>
<dbReference type="AlphaFoldDB" id="A0A126V210"/>
<name>A0A126V210_9RHOB</name>
<dbReference type="InterPro" id="IPR003593">
    <property type="entry name" value="AAA+_ATPase"/>
</dbReference>
<dbReference type="GO" id="GO:0016887">
    <property type="term" value="F:ATP hydrolysis activity"/>
    <property type="evidence" value="ECO:0007669"/>
    <property type="project" value="InterPro"/>
</dbReference>
<accession>A0A126V210</accession>
<evidence type="ECO:0000313" key="3">
    <source>
        <dbReference type="Proteomes" id="UP000070371"/>
    </source>
</evidence>
<dbReference type="Pfam" id="PF00004">
    <property type="entry name" value="AAA"/>
    <property type="match status" value="1"/>
</dbReference>
<dbReference type="SUPFAM" id="SSF52540">
    <property type="entry name" value="P-loop containing nucleoside triphosphate hydrolases"/>
    <property type="match status" value="1"/>
</dbReference>
<reference evidence="2 3" key="1">
    <citation type="submission" date="2016-02" db="EMBL/GenBank/DDBJ databases">
        <title>Complete genome sequence of Halocynthiibacter arcticus PAMC 20958t from arctic marine sediment.</title>
        <authorList>
            <person name="Lee Y.M."/>
            <person name="Baek K."/>
            <person name="Lee H.K."/>
            <person name="Shin S.C."/>
        </authorList>
    </citation>
    <scope>NUCLEOTIDE SEQUENCE [LARGE SCALE GENOMIC DNA]</scope>
    <source>
        <strain evidence="2">PAMC 20958</strain>
    </source>
</reference>
<dbReference type="Gene3D" id="3.40.50.300">
    <property type="entry name" value="P-loop containing nucleotide triphosphate hydrolases"/>
    <property type="match status" value="1"/>
</dbReference>
<dbReference type="EMBL" id="CP014327">
    <property type="protein sequence ID" value="AML51926.1"/>
    <property type="molecule type" value="Genomic_DNA"/>
</dbReference>
<dbReference type="PANTHER" id="PTHR46411:SF2">
    <property type="entry name" value="AAA+ ATPASE DOMAIN-CONTAINING PROTEIN"/>
    <property type="match status" value="1"/>
</dbReference>
<proteinExistence type="predicted"/>
<dbReference type="CDD" id="cd19481">
    <property type="entry name" value="RecA-like_protease"/>
    <property type="match status" value="1"/>
</dbReference>
<keyword evidence="3" id="KW-1185">Reference proteome</keyword>
<dbReference type="PANTHER" id="PTHR46411">
    <property type="entry name" value="FAMILY ATPASE, PUTATIVE-RELATED"/>
    <property type="match status" value="1"/>
</dbReference>
<dbReference type="InterPro" id="IPR027417">
    <property type="entry name" value="P-loop_NTPase"/>
</dbReference>
<dbReference type="InterPro" id="IPR003959">
    <property type="entry name" value="ATPase_AAA_core"/>
</dbReference>
<dbReference type="KEGG" id="hat:RC74_12200"/>
<evidence type="ECO:0000259" key="1">
    <source>
        <dbReference type="SMART" id="SM00382"/>
    </source>
</evidence>